<dbReference type="SUPFAM" id="SSF47090">
    <property type="entry name" value="PGBD-like"/>
    <property type="match status" value="1"/>
</dbReference>
<dbReference type="Gene3D" id="2.40.420.20">
    <property type="match status" value="1"/>
</dbReference>
<evidence type="ECO:0000313" key="2">
    <source>
        <dbReference type="EMBL" id="MDA0165370.1"/>
    </source>
</evidence>
<dbReference type="InterPro" id="IPR036365">
    <property type="entry name" value="PGBD-like_sf"/>
</dbReference>
<protein>
    <submittedName>
        <fullName evidence="2">Peptidoglycan-binding protein</fullName>
    </submittedName>
</protein>
<dbReference type="Gene3D" id="1.10.101.10">
    <property type="entry name" value="PGBD-like superfamily/PGBD"/>
    <property type="match status" value="1"/>
</dbReference>
<dbReference type="Pfam" id="PF01471">
    <property type="entry name" value="PG_binding_1"/>
    <property type="match status" value="1"/>
</dbReference>
<dbReference type="PANTHER" id="PTHR30469">
    <property type="entry name" value="MULTIDRUG RESISTANCE PROTEIN MDTA"/>
    <property type="match status" value="1"/>
</dbReference>
<evidence type="ECO:0000259" key="1">
    <source>
        <dbReference type="Pfam" id="PF01471"/>
    </source>
</evidence>
<dbReference type="Proteomes" id="UP001149140">
    <property type="component" value="Unassembled WGS sequence"/>
</dbReference>
<comment type="caution">
    <text evidence="2">The sequence shown here is derived from an EMBL/GenBank/DDBJ whole genome shotgun (WGS) entry which is preliminary data.</text>
</comment>
<dbReference type="GO" id="GO:0015562">
    <property type="term" value="F:efflux transmembrane transporter activity"/>
    <property type="evidence" value="ECO:0007669"/>
    <property type="project" value="TreeGrafter"/>
</dbReference>
<proteinExistence type="predicted"/>
<sequence>MKRRLAGGAAAVAVAAGAVVVATGGEDPVRAAEPSPARATATVERTDLVDRESISGTLGYDDAGTLASAAAGVLTGLREPGSIVTRGHSLYDFDDKPAAFVFYGTLPAWRDFAPGMTDGADVKQLERNLRALGYDPGDVDGDWTWETTGAVEDFQRDRDLDDTGKLSRGAVVFRSGPTRVGEAKAVVGDQVAPGKPLGELASTARVVTVDLDAARQRLARVGDRVTVDLPSGQSVGGRIAAVGKVATKHGDDTTISVTVHVSGRVGNLDQAPVDVGFAVERRRGALAVPVKALLARQGGGYAVEVVGRGMVRVTPGLYADDLVEVEGDGLHEGDKVVTAL</sequence>
<dbReference type="InterPro" id="IPR002477">
    <property type="entry name" value="Peptidoglycan-bd-like"/>
</dbReference>
<organism evidence="2 3">
    <name type="scientific">Solirubrobacter ginsenosidimutans</name>
    <dbReference type="NCBI Taxonomy" id="490573"/>
    <lineage>
        <taxon>Bacteria</taxon>
        <taxon>Bacillati</taxon>
        <taxon>Actinomycetota</taxon>
        <taxon>Thermoleophilia</taxon>
        <taxon>Solirubrobacterales</taxon>
        <taxon>Solirubrobacteraceae</taxon>
        <taxon>Solirubrobacter</taxon>
    </lineage>
</organism>
<dbReference type="GO" id="GO:1990281">
    <property type="term" value="C:efflux pump complex"/>
    <property type="evidence" value="ECO:0007669"/>
    <property type="project" value="TreeGrafter"/>
</dbReference>
<name>A0A9X3MYZ2_9ACTN</name>
<dbReference type="PANTHER" id="PTHR30469:SF15">
    <property type="entry name" value="HLYD FAMILY OF SECRETION PROTEINS"/>
    <property type="match status" value="1"/>
</dbReference>
<keyword evidence="3" id="KW-1185">Reference proteome</keyword>
<dbReference type="InterPro" id="IPR036366">
    <property type="entry name" value="PGBDSf"/>
</dbReference>
<gene>
    <name evidence="2" type="ORF">OM076_34190</name>
</gene>
<feature type="domain" description="Peptidoglycan binding-like" evidence="1">
    <location>
        <begin position="119"/>
        <end position="167"/>
    </location>
</feature>
<accession>A0A9X3MYZ2</accession>
<reference evidence="2" key="1">
    <citation type="submission" date="2022-10" db="EMBL/GenBank/DDBJ databases">
        <title>The WGS of Solirubrobacter ginsenosidimutans DSM 21036.</title>
        <authorList>
            <person name="Jiang Z."/>
        </authorList>
    </citation>
    <scope>NUCLEOTIDE SEQUENCE</scope>
    <source>
        <strain evidence="2">DSM 21036</strain>
    </source>
</reference>
<evidence type="ECO:0000313" key="3">
    <source>
        <dbReference type="Proteomes" id="UP001149140"/>
    </source>
</evidence>
<dbReference type="AlphaFoldDB" id="A0A9X3MYZ2"/>
<dbReference type="RefSeq" id="WP_270044628.1">
    <property type="nucleotide sequence ID" value="NZ_JAPDOD010000046.1"/>
</dbReference>
<dbReference type="EMBL" id="JAPDOD010000046">
    <property type="protein sequence ID" value="MDA0165370.1"/>
    <property type="molecule type" value="Genomic_DNA"/>
</dbReference>